<gene>
    <name evidence="1" type="ORF">IEZ25_05525</name>
</gene>
<protein>
    <recommendedName>
        <fullName evidence="3">WXG100 family type VII secretion target</fullName>
    </recommendedName>
</protein>
<evidence type="ECO:0000313" key="2">
    <source>
        <dbReference type="Proteomes" id="UP000649289"/>
    </source>
</evidence>
<organism evidence="1 2">
    <name type="scientific">Nocardioides hwasunensis</name>
    <dbReference type="NCBI Taxonomy" id="397258"/>
    <lineage>
        <taxon>Bacteria</taxon>
        <taxon>Bacillati</taxon>
        <taxon>Actinomycetota</taxon>
        <taxon>Actinomycetes</taxon>
        <taxon>Propionibacteriales</taxon>
        <taxon>Nocardioidaceae</taxon>
        <taxon>Nocardioides</taxon>
    </lineage>
</organism>
<dbReference type="EMBL" id="JACXYY010000002">
    <property type="protein sequence ID" value="MBD3914068.1"/>
    <property type="molecule type" value="Genomic_DNA"/>
</dbReference>
<name>A0ABR8MD60_9ACTN</name>
<evidence type="ECO:0000313" key="1">
    <source>
        <dbReference type="EMBL" id="MBD3914068.1"/>
    </source>
</evidence>
<sequence>MLPLEDRELLNQTMVGLNIDPDTISSLMASFDKAAEGVESNPIMPVQSASFGESYTGGYRLGTNTEMAHQAVADELKKVAAGLRGMGESVEAFRNDMETTTEQTQATMVLIQSSTDCVAAPDFTSTSSQCTLPTEEG</sequence>
<comment type="caution">
    <text evidence="1">The sequence shown here is derived from an EMBL/GenBank/DDBJ whole genome shotgun (WGS) entry which is preliminary data.</text>
</comment>
<accession>A0ABR8MD60</accession>
<keyword evidence="2" id="KW-1185">Reference proteome</keyword>
<proteinExistence type="predicted"/>
<reference evidence="1 2" key="1">
    <citation type="submission" date="2020-09" db="EMBL/GenBank/DDBJ databases">
        <title>novel species in genus Nocardioides.</title>
        <authorList>
            <person name="Zhang G."/>
        </authorList>
    </citation>
    <scope>NUCLEOTIDE SEQUENCE [LARGE SCALE GENOMIC DNA]</scope>
    <source>
        <strain evidence="1 2">19197</strain>
    </source>
</reference>
<evidence type="ECO:0008006" key="3">
    <source>
        <dbReference type="Google" id="ProtNLM"/>
    </source>
</evidence>
<dbReference type="RefSeq" id="WP_191198399.1">
    <property type="nucleotide sequence ID" value="NZ_BAAAPA010000003.1"/>
</dbReference>
<dbReference type="Proteomes" id="UP000649289">
    <property type="component" value="Unassembled WGS sequence"/>
</dbReference>